<organism evidence="2 3">
    <name type="scientific">Candidatus Cryptobacteroides faecavium</name>
    <dbReference type="NCBI Taxonomy" id="2840762"/>
    <lineage>
        <taxon>Bacteria</taxon>
        <taxon>Pseudomonadati</taxon>
        <taxon>Bacteroidota</taxon>
        <taxon>Bacteroidia</taxon>
        <taxon>Bacteroidales</taxon>
        <taxon>Candidatus Cryptobacteroides</taxon>
    </lineage>
</organism>
<dbReference type="AlphaFoldDB" id="A0A9D9IH39"/>
<name>A0A9D9IH39_9BACT</name>
<feature type="compositionally biased region" description="Basic and acidic residues" evidence="1">
    <location>
        <begin position="51"/>
        <end position="65"/>
    </location>
</feature>
<feature type="region of interest" description="Disordered" evidence="1">
    <location>
        <begin position="1"/>
        <end position="95"/>
    </location>
</feature>
<protein>
    <submittedName>
        <fullName evidence="2">Uncharacterized protein</fullName>
    </submittedName>
</protein>
<reference evidence="2" key="2">
    <citation type="journal article" date="2021" name="PeerJ">
        <title>Extensive microbial diversity within the chicken gut microbiome revealed by metagenomics and culture.</title>
        <authorList>
            <person name="Gilroy R."/>
            <person name="Ravi A."/>
            <person name="Getino M."/>
            <person name="Pursley I."/>
            <person name="Horton D.L."/>
            <person name="Alikhan N.F."/>
            <person name="Baker D."/>
            <person name="Gharbi K."/>
            <person name="Hall N."/>
            <person name="Watson M."/>
            <person name="Adriaenssens E.M."/>
            <person name="Foster-Nyarko E."/>
            <person name="Jarju S."/>
            <person name="Secka A."/>
            <person name="Antonio M."/>
            <person name="Oren A."/>
            <person name="Chaudhuri R.R."/>
            <person name="La Ragione R."/>
            <person name="Hildebrand F."/>
            <person name="Pallen M.J."/>
        </authorList>
    </citation>
    <scope>NUCLEOTIDE SEQUENCE</scope>
    <source>
        <strain evidence="2">B2-22910</strain>
    </source>
</reference>
<evidence type="ECO:0000256" key="1">
    <source>
        <dbReference type="SAM" id="MobiDB-lite"/>
    </source>
</evidence>
<reference evidence="2" key="1">
    <citation type="submission" date="2020-10" db="EMBL/GenBank/DDBJ databases">
        <authorList>
            <person name="Gilroy R."/>
        </authorList>
    </citation>
    <scope>NUCLEOTIDE SEQUENCE</scope>
    <source>
        <strain evidence="2">B2-22910</strain>
    </source>
</reference>
<dbReference type="EMBL" id="JADIMB010000091">
    <property type="protein sequence ID" value="MBO8471399.1"/>
    <property type="molecule type" value="Genomic_DNA"/>
</dbReference>
<feature type="compositionally biased region" description="Basic and acidic residues" evidence="1">
    <location>
        <begin position="23"/>
        <end position="35"/>
    </location>
</feature>
<evidence type="ECO:0000313" key="3">
    <source>
        <dbReference type="Proteomes" id="UP000823603"/>
    </source>
</evidence>
<sequence>MYNVGKARQGRTGASARFQAWEPEQRRCRRSEAKPHAPPGLSPQGDWGWTDEGRKTFRAAPERQRGSRRGNRSSEAACPTGAVTTGDWGWTGRIS</sequence>
<dbReference type="Proteomes" id="UP000823603">
    <property type="component" value="Unassembled WGS sequence"/>
</dbReference>
<evidence type="ECO:0000313" key="2">
    <source>
        <dbReference type="EMBL" id="MBO8471399.1"/>
    </source>
</evidence>
<accession>A0A9D9IH39</accession>
<gene>
    <name evidence="2" type="ORF">IAB82_06345</name>
</gene>
<proteinExistence type="predicted"/>
<comment type="caution">
    <text evidence="2">The sequence shown here is derived from an EMBL/GenBank/DDBJ whole genome shotgun (WGS) entry which is preliminary data.</text>
</comment>